<dbReference type="Pfam" id="PF09509">
    <property type="entry name" value="Hypoth_Ymh"/>
    <property type="match status" value="1"/>
</dbReference>
<evidence type="ECO:0000259" key="1">
    <source>
        <dbReference type="Pfam" id="PF09509"/>
    </source>
</evidence>
<keyword evidence="3" id="KW-1185">Reference proteome</keyword>
<feature type="domain" description="Conserved hypothetical protein CHP02391" evidence="1">
    <location>
        <begin position="1"/>
        <end position="71"/>
    </location>
</feature>
<gene>
    <name evidence="2" type="ORF">SAMEA3906486_01507</name>
</gene>
<accession>A0A157SAI6</accession>
<proteinExistence type="predicted"/>
<dbReference type="EMBL" id="FKIF01000002">
    <property type="protein sequence ID" value="SAI67428.1"/>
    <property type="molecule type" value="Genomic_DNA"/>
</dbReference>
<reference evidence="2 3" key="1">
    <citation type="submission" date="2016-04" db="EMBL/GenBank/DDBJ databases">
        <authorList>
            <consortium name="Pathogen Informatics"/>
        </authorList>
    </citation>
    <scope>NUCLEOTIDE SEQUENCE [LARGE SCALE GENOMIC DNA]</scope>
    <source>
        <strain evidence="2 3">H050680373</strain>
    </source>
</reference>
<protein>
    <submittedName>
        <fullName evidence="2">Protein of uncharacterized function (Hypoth_ymh)</fullName>
    </submittedName>
</protein>
<dbReference type="AlphaFoldDB" id="A0A157SAI6"/>
<evidence type="ECO:0000313" key="2">
    <source>
        <dbReference type="EMBL" id="SAI67428.1"/>
    </source>
</evidence>
<name>A0A157SAI6_9BORD</name>
<dbReference type="Proteomes" id="UP000076848">
    <property type="component" value="Unassembled WGS sequence"/>
</dbReference>
<evidence type="ECO:0000313" key="3">
    <source>
        <dbReference type="Proteomes" id="UP000076848"/>
    </source>
</evidence>
<sequence length="79" mass="8731">MMTVFNKGNPKIQLNGLANASDEDEQEGYSFIFAGAVMAIRNPGGHEIELSDDPDVCLEHLAFGTFLLRRLERSGFKTV</sequence>
<dbReference type="InterPro" id="IPR012654">
    <property type="entry name" value="CHP02391"/>
</dbReference>
<organism evidence="2 3">
    <name type="scientific">Bordetella ansorpii</name>
    <dbReference type="NCBI Taxonomy" id="288768"/>
    <lineage>
        <taxon>Bacteria</taxon>
        <taxon>Pseudomonadati</taxon>
        <taxon>Pseudomonadota</taxon>
        <taxon>Betaproteobacteria</taxon>
        <taxon>Burkholderiales</taxon>
        <taxon>Alcaligenaceae</taxon>
        <taxon>Bordetella</taxon>
    </lineage>
</organism>